<dbReference type="FunCoup" id="T1G5C6">
    <property type="interactions" value="40"/>
</dbReference>
<organism evidence="10 11">
    <name type="scientific">Helobdella robusta</name>
    <name type="common">Californian leech</name>
    <dbReference type="NCBI Taxonomy" id="6412"/>
    <lineage>
        <taxon>Eukaryota</taxon>
        <taxon>Metazoa</taxon>
        <taxon>Spiralia</taxon>
        <taxon>Lophotrochozoa</taxon>
        <taxon>Annelida</taxon>
        <taxon>Clitellata</taxon>
        <taxon>Hirudinea</taxon>
        <taxon>Rhynchobdellida</taxon>
        <taxon>Glossiphoniidae</taxon>
        <taxon>Helobdella</taxon>
    </lineage>
</organism>
<dbReference type="PANTHER" id="PTHR14274:SF1">
    <property type="entry name" value="SMALL INTEGRAL MEMBRANE PROTEIN 8"/>
    <property type="match status" value="1"/>
</dbReference>
<dbReference type="EMBL" id="AMQM01005749">
    <property type="status" value="NOT_ANNOTATED_CDS"/>
    <property type="molecule type" value="Genomic_DNA"/>
</dbReference>
<dbReference type="InterPro" id="IPR026686">
    <property type="entry name" value="UPF0708"/>
</dbReference>
<accession>T1G5C6</accession>
<dbReference type="PANTHER" id="PTHR14274">
    <property type="entry name" value="SMALL INTEGRAL MEMBRANE PROTEIN 8"/>
    <property type="match status" value="1"/>
</dbReference>
<dbReference type="GO" id="GO:0016020">
    <property type="term" value="C:membrane"/>
    <property type="evidence" value="ECO:0007669"/>
    <property type="project" value="UniProtKB-SubCell"/>
</dbReference>
<feature type="transmembrane region" description="Helical" evidence="8">
    <location>
        <begin position="45"/>
        <end position="63"/>
    </location>
</feature>
<keyword evidence="6 8" id="KW-0472">Membrane</keyword>
<dbReference type="EMBL" id="KB097070">
    <property type="protein sequence ID" value="ESN99821.1"/>
    <property type="molecule type" value="Genomic_DNA"/>
</dbReference>
<reference evidence="9 11" key="2">
    <citation type="journal article" date="2013" name="Nature">
        <title>Insights into bilaterian evolution from three spiralian genomes.</title>
        <authorList>
            <person name="Simakov O."/>
            <person name="Marletaz F."/>
            <person name="Cho S.J."/>
            <person name="Edsinger-Gonzales E."/>
            <person name="Havlak P."/>
            <person name="Hellsten U."/>
            <person name="Kuo D.H."/>
            <person name="Larsson T."/>
            <person name="Lv J."/>
            <person name="Arendt D."/>
            <person name="Savage R."/>
            <person name="Osoegawa K."/>
            <person name="de Jong P."/>
            <person name="Grimwood J."/>
            <person name="Chapman J.A."/>
            <person name="Shapiro H."/>
            <person name="Aerts A."/>
            <person name="Otillar R.P."/>
            <person name="Terry A.Y."/>
            <person name="Boore J.L."/>
            <person name="Grigoriev I.V."/>
            <person name="Lindberg D.R."/>
            <person name="Seaver E.C."/>
            <person name="Weisblat D.A."/>
            <person name="Putnam N.H."/>
            <person name="Rokhsar D.S."/>
        </authorList>
    </citation>
    <scope>NUCLEOTIDE SEQUENCE</scope>
</reference>
<dbReference type="Pfam" id="PF14937">
    <property type="entry name" value="DUF4500"/>
    <property type="match status" value="1"/>
</dbReference>
<comment type="subcellular location">
    <subcellularLocation>
        <location evidence="1">Membrane</location>
        <topology evidence="1">Single-pass membrane protein</topology>
    </subcellularLocation>
</comment>
<evidence type="ECO:0000313" key="11">
    <source>
        <dbReference type="Proteomes" id="UP000015101"/>
    </source>
</evidence>
<keyword evidence="4 8" id="KW-0812">Transmembrane</keyword>
<evidence type="ECO:0000256" key="4">
    <source>
        <dbReference type="ARBA" id="ARBA00022692"/>
    </source>
</evidence>
<dbReference type="InParanoid" id="T1G5C6"/>
<evidence type="ECO:0000256" key="1">
    <source>
        <dbReference type="ARBA" id="ARBA00004167"/>
    </source>
</evidence>
<evidence type="ECO:0000256" key="2">
    <source>
        <dbReference type="ARBA" id="ARBA00009328"/>
    </source>
</evidence>
<evidence type="ECO:0000313" key="10">
    <source>
        <dbReference type="EnsemblMetazoa" id="HelroP83983"/>
    </source>
</evidence>
<reference evidence="10" key="3">
    <citation type="submission" date="2015-06" db="UniProtKB">
        <authorList>
            <consortium name="EnsemblMetazoa"/>
        </authorList>
    </citation>
    <scope>IDENTIFICATION</scope>
</reference>
<evidence type="ECO:0000256" key="5">
    <source>
        <dbReference type="ARBA" id="ARBA00022989"/>
    </source>
</evidence>
<evidence type="ECO:0000313" key="9">
    <source>
        <dbReference type="EMBL" id="ESN99821.1"/>
    </source>
</evidence>
<feature type="region of interest" description="Disordered" evidence="7">
    <location>
        <begin position="1"/>
        <end position="25"/>
    </location>
</feature>
<reference evidence="11" key="1">
    <citation type="submission" date="2012-12" db="EMBL/GenBank/DDBJ databases">
        <authorList>
            <person name="Hellsten U."/>
            <person name="Grimwood J."/>
            <person name="Chapman J.A."/>
            <person name="Shapiro H."/>
            <person name="Aerts A."/>
            <person name="Otillar R.P."/>
            <person name="Terry A.Y."/>
            <person name="Boore J.L."/>
            <person name="Simakov O."/>
            <person name="Marletaz F."/>
            <person name="Cho S.-J."/>
            <person name="Edsinger-Gonzales E."/>
            <person name="Havlak P."/>
            <person name="Kuo D.-H."/>
            <person name="Larsson T."/>
            <person name="Lv J."/>
            <person name="Arendt D."/>
            <person name="Savage R."/>
            <person name="Osoegawa K."/>
            <person name="de Jong P."/>
            <person name="Lindberg D.R."/>
            <person name="Seaver E.C."/>
            <person name="Weisblat D.A."/>
            <person name="Putnam N.H."/>
            <person name="Grigoriev I.V."/>
            <person name="Rokhsar D.S."/>
        </authorList>
    </citation>
    <scope>NUCLEOTIDE SEQUENCE</scope>
</reference>
<dbReference type="RefSeq" id="XP_009022045.1">
    <property type="nucleotide sequence ID" value="XM_009023797.1"/>
</dbReference>
<dbReference type="OrthoDB" id="1880105at2759"/>
<evidence type="ECO:0000256" key="6">
    <source>
        <dbReference type="ARBA" id="ARBA00023136"/>
    </source>
</evidence>
<dbReference type="EnsemblMetazoa" id="HelroT83983">
    <property type="protein sequence ID" value="HelroP83983"/>
    <property type="gene ID" value="HelroG83983"/>
</dbReference>
<dbReference type="eggNOG" id="ENOG502S4X3">
    <property type="taxonomic scope" value="Eukaryota"/>
</dbReference>
<keyword evidence="5 8" id="KW-1133">Transmembrane helix</keyword>
<protein>
    <recommendedName>
        <fullName evidence="3">Small integral membrane protein 8</fullName>
    </recommendedName>
</protein>
<dbReference type="AlphaFoldDB" id="T1G5C6"/>
<dbReference type="HOGENOM" id="CLU_170028_0_0_1"/>
<gene>
    <name evidence="10" type="primary">20216273</name>
    <name evidence="9" type="ORF">HELRODRAFT_83983</name>
</gene>
<dbReference type="CTD" id="20216273"/>
<dbReference type="OMA" id="YMHATRE"/>
<evidence type="ECO:0000256" key="3">
    <source>
        <dbReference type="ARBA" id="ARBA00014451"/>
    </source>
</evidence>
<name>T1G5C6_HELRO</name>
<sequence length="94" mass="10445">MSGEQPTHAVNVKSGAKAKPSLPQPTSTSLFRALNFELFVKPNKLVMAAGVLAFSSCLGYIIYWRATGQHKLDTYMALNEKGELEKTIRTSRWD</sequence>
<proteinExistence type="inferred from homology"/>
<dbReference type="GeneID" id="20216273"/>
<keyword evidence="11" id="KW-1185">Reference proteome</keyword>
<evidence type="ECO:0000256" key="7">
    <source>
        <dbReference type="SAM" id="MobiDB-lite"/>
    </source>
</evidence>
<dbReference type="Proteomes" id="UP000015101">
    <property type="component" value="Unassembled WGS sequence"/>
</dbReference>
<evidence type="ECO:0000256" key="8">
    <source>
        <dbReference type="SAM" id="Phobius"/>
    </source>
</evidence>
<dbReference type="KEGG" id="hro:HELRODRAFT_83983"/>
<comment type="similarity">
    <text evidence="2">Belongs to the SMIM8 family.</text>
</comment>